<sequence length="200" mass="21635">MPDGGSLRIEVSNIELKVDQRPPEPSLRYGHDVVVTVADTGIGMNEEVRSRIFEPFFTTKATGKGTGLGLSTVYGIVKQTGGQVVVRSSPDCGSSFRLYLPRADGVPRAIESRPVKLQLPRGAGRQCGPRDPAWIRRSARSAAQRCRDARNEWPRAVAAGGGDPPLGSTVADVRIRRRRAAHAGHDRSAARVPAEAIYTR</sequence>
<comment type="caution">
    <text evidence="5">The sequence shown here is derived from an EMBL/GenBank/DDBJ whole genome shotgun (WGS) entry which is preliminary data.</text>
</comment>
<dbReference type="PRINTS" id="PR00344">
    <property type="entry name" value="BCTRLSENSOR"/>
</dbReference>
<dbReference type="Proteomes" id="UP000580839">
    <property type="component" value="Unassembled WGS sequence"/>
</dbReference>
<dbReference type="InterPro" id="IPR003594">
    <property type="entry name" value="HATPase_dom"/>
</dbReference>
<dbReference type="PROSITE" id="PS50109">
    <property type="entry name" value="HIS_KIN"/>
    <property type="match status" value="1"/>
</dbReference>
<evidence type="ECO:0000256" key="2">
    <source>
        <dbReference type="ARBA" id="ARBA00012438"/>
    </source>
</evidence>
<dbReference type="SMART" id="SM00387">
    <property type="entry name" value="HATPase_c"/>
    <property type="match status" value="1"/>
</dbReference>
<evidence type="ECO:0000313" key="6">
    <source>
        <dbReference type="Proteomes" id="UP000580839"/>
    </source>
</evidence>
<reference evidence="5 6" key="1">
    <citation type="submission" date="2020-04" db="EMBL/GenBank/DDBJ databases">
        <title>Metagenomic profiling of ammonia- and methane-oxidizing microorganisms in a Dutch drinking water treatment plant.</title>
        <authorList>
            <person name="Poghosyan L."/>
            <person name="Leucker S."/>
        </authorList>
    </citation>
    <scope>NUCLEOTIDE SEQUENCE [LARGE SCALE GENOMIC DNA]</scope>
    <source>
        <strain evidence="5">S-RSF-IL-03</strain>
    </source>
</reference>
<dbReference type="PANTHER" id="PTHR43065">
    <property type="entry name" value="SENSOR HISTIDINE KINASE"/>
    <property type="match status" value="1"/>
</dbReference>
<evidence type="ECO:0000259" key="4">
    <source>
        <dbReference type="PROSITE" id="PS50109"/>
    </source>
</evidence>
<dbReference type="GO" id="GO:0004673">
    <property type="term" value="F:protein histidine kinase activity"/>
    <property type="evidence" value="ECO:0007669"/>
    <property type="project" value="UniProtKB-EC"/>
</dbReference>
<feature type="region of interest" description="Disordered" evidence="3">
    <location>
        <begin position="181"/>
        <end position="200"/>
    </location>
</feature>
<dbReference type="Gene3D" id="3.30.565.10">
    <property type="entry name" value="Histidine kinase-like ATPase, C-terminal domain"/>
    <property type="match status" value="1"/>
</dbReference>
<evidence type="ECO:0000313" key="5">
    <source>
        <dbReference type="EMBL" id="NOT32770.1"/>
    </source>
</evidence>
<dbReference type="EMBL" id="JABFRW010000013">
    <property type="protein sequence ID" value="NOT32770.1"/>
    <property type="molecule type" value="Genomic_DNA"/>
</dbReference>
<comment type="catalytic activity">
    <reaction evidence="1">
        <text>ATP + protein L-histidine = ADP + protein N-phospho-L-histidine.</text>
        <dbReference type="EC" id="2.7.13.3"/>
    </reaction>
</comment>
<feature type="domain" description="Histidine kinase" evidence="4">
    <location>
        <begin position="1"/>
        <end position="104"/>
    </location>
</feature>
<evidence type="ECO:0000256" key="1">
    <source>
        <dbReference type="ARBA" id="ARBA00000085"/>
    </source>
</evidence>
<evidence type="ECO:0000256" key="3">
    <source>
        <dbReference type="SAM" id="MobiDB-lite"/>
    </source>
</evidence>
<dbReference type="PANTHER" id="PTHR43065:SF42">
    <property type="entry name" value="TWO-COMPONENT SENSOR PPRA"/>
    <property type="match status" value="1"/>
</dbReference>
<dbReference type="AlphaFoldDB" id="A0A849SMV8"/>
<dbReference type="InterPro" id="IPR004358">
    <property type="entry name" value="Sig_transdc_His_kin-like_C"/>
</dbReference>
<gene>
    <name evidence="5" type="ORF">HOP12_01235</name>
</gene>
<accession>A0A849SMV8</accession>
<dbReference type="Pfam" id="PF02518">
    <property type="entry name" value="HATPase_c"/>
    <property type="match status" value="1"/>
</dbReference>
<organism evidence="5 6">
    <name type="scientific">Eiseniibacteriota bacterium</name>
    <dbReference type="NCBI Taxonomy" id="2212470"/>
    <lineage>
        <taxon>Bacteria</taxon>
        <taxon>Candidatus Eiseniibacteriota</taxon>
    </lineage>
</organism>
<protein>
    <recommendedName>
        <fullName evidence="2">histidine kinase</fullName>
        <ecNumber evidence="2">2.7.13.3</ecNumber>
    </recommendedName>
</protein>
<name>A0A849SMV8_UNCEI</name>
<dbReference type="SUPFAM" id="SSF55874">
    <property type="entry name" value="ATPase domain of HSP90 chaperone/DNA topoisomerase II/histidine kinase"/>
    <property type="match status" value="1"/>
</dbReference>
<dbReference type="EC" id="2.7.13.3" evidence="2"/>
<dbReference type="InterPro" id="IPR036890">
    <property type="entry name" value="HATPase_C_sf"/>
</dbReference>
<proteinExistence type="predicted"/>
<dbReference type="InterPro" id="IPR005467">
    <property type="entry name" value="His_kinase_dom"/>
</dbReference>